<protein>
    <recommendedName>
        <fullName evidence="2">Protein kinase domain-containing protein</fullName>
    </recommendedName>
</protein>
<dbReference type="PANTHER" id="PTHR24416:SF611">
    <property type="entry name" value="TYROSINE-PROTEIN KINASE TRANSMEMBRANE RECEPTOR ROR"/>
    <property type="match status" value="1"/>
</dbReference>
<accession>A0A8J2LHJ1</accession>
<feature type="transmembrane region" description="Helical" evidence="1">
    <location>
        <begin position="34"/>
        <end position="58"/>
    </location>
</feature>
<reference evidence="3" key="1">
    <citation type="submission" date="2021-06" db="EMBL/GenBank/DDBJ databases">
        <authorList>
            <person name="Hodson N. C."/>
            <person name="Mongue J. A."/>
            <person name="Jaron S. K."/>
        </authorList>
    </citation>
    <scope>NUCLEOTIDE SEQUENCE</scope>
</reference>
<dbReference type="EMBL" id="CAJVCH010569176">
    <property type="protein sequence ID" value="CAG7833229.1"/>
    <property type="molecule type" value="Genomic_DNA"/>
</dbReference>
<dbReference type="GO" id="GO:0004714">
    <property type="term" value="F:transmembrane receptor protein tyrosine kinase activity"/>
    <property type="evidence" value="ECO:0007669"/>
    <property type="project" value="TreeGrafter"/>
</dbReference>
<keyword evidence="1" id="KW-1133">Transmembrane helix</keyword>
<feature type="domain" description="Protein kinase" evidence="2">
    <location>
        <begin position="104"/>
        <end position="219"/>
    </location>
</feature>
<dbReference type="GO" id="GO:0005886">
    <property type="term" value="C:plasma membrane"/>
    <property type="evidence" value="ECO:0007669"/>
    <property type="project" value="TreeGrafter"/>
</dbReference>
<dbReference type="Pfam" id="PF07714">
    <property type="entry name" value="PK_Tyr_Ser-Thr"/>
    <property type="match status" value="1"/>
</dbReference>
<organism evidence="3 4">
    <name type="scientific">Allacma fusca</name>
    <dbReference type="NCBI Taxonomy" id="39272"/>
    <lineage>
        <taxon>Eukaryota</taxon>
        <taxon>Metazoa</taxon>
        <taxon>Ecdysozoa</taxon>
        <taxon>Arthropoda</taxon>
        <taxon>Hexapoda</taxon>
        <taxon>Collembola</taxon>
        <taxon>Symphypleona</taxon>
        <taxon>Sminthuridae</taxon>
        <taxon>Allacma</taxon>
    </lineage>
</organism>
<dbReference type="InterPro" id="IPR050122">
    <property type="entry name" value="RTK"/>
</dbReference>
<dbReference type="InterPro" id="IPR000719">
    <property type="entry name" value="Prot_kinase_dom"/>
</dbReference>
<dbReference type="GO" id="GO:0043235">
    <property type="term" value="C:receptor complex"/>
    <property type="evidence" value="ECO:0007669"/>
    <property type="project" value="TreeGrafter"/>
</dbReference>
<gene>
    <name evidence="3" type="ORF">AFUS01_LOCUS42869</name>
</gene>
<dbReference type="InterPro" id="IPR001245">
    <property type="entry name" value="Ser-Thr/Tyr_kinase_cat_dom"/>
</dbReference>
<dbReference type="OrthoDB" id="6077854at2759"/>
<evidence type="ECO:0000313" key="3">
    <source>
        <dbReference type="EMBL" id="CAG7833229.1"/>
    </source>
</evidence>
<dbReference type="AlphaFoldDB" id="A0A8J2LHJ1"/>
<dbReference type="GO" id="GO:0007169">
    <property type="term" value="P:cell surface receptor protein tyrosine kinase signaling pathway"/>
    <property type="evidence" value="ECO:0007669"/>
    <property type="project" value="TreeGrafter"/>
</dbReference>
<evidence type="ECO:0000313" key="4">
    <source>
        <dbReference type="Proteomes" id="UP000708208"/>
    </source>
</evidence>
<comment type="caution">
    <text evidence="3">The sequence shown here is derived from an EMBL/GenBank/DDBJ whole genome shotgun (WGS) entry which is preliminary data.</text>
</comment>
<keyword evidence="1" id="KW-0812">Transmembrane</keyword>
<evidence type="ECO:0000259" key="2">
    <source>
        <dbReference type="PROSITE" id="PS50011"/>
    </source>
</evidence>
<keyword evidence="4" id="KW-1185">Reference proteome</keyword>
<keyword evidence="1" id="KW-0472">Membrane</keyword>
<dbReference type="PROSITE" id="PS50011">
    <property type="entry name" value="PROTEIN_KINASE_DOM"/>
    <property type="match status" value="1"/>
</dbReference>
<sequence length="219" mass="24820">ETFNSTNQLHPKFNFSGWDKPEGNPGKETDQLYLYFKIGGVIGGFTTISLLILIAVVATRKTSVVVKNLSPEEVEEFIFGTATQNPDQSENFDVENMAFKPEFRICEQDLIIGHFGVVHQGQYRDRDVAIKSCKPNADREYFKAFLKEVKVMAYLGEHESIVMFWGAVVDDLANGKCQAVIELSPFGNLNNHLRKLSEQSEESRYVYLLSDEEEPESSH</sequence>
<dbReference type="PANTHER" id="PTHR24416">
    <property type="entry name" value="TYROSINE-PROTEIN KINASE RECEPTOR"/>
    <property type="match status" value="1"/>
</dbReference>
<evidence type="ECO:0000256" key="1">
    <source>
        <dbReference type="SAM" id="Phobius"/>
    </source>
</evidence>
<dbReference type="GO" id="GO:0005524">
    <property type="term" value="F:ATP binding"/>
    <property type="evidence" value="ECO:0007669"/>
    <property type="project" value="InterPro"/>
</dbReference>
<feature type="non-terminal residue" evidence="3">
    <location>
        <position position="1"/>
    </location>
</feature>
<dbReference type="Proteomes" id="UP000708208">
    <property type="component" value="Unassembled WGS sequence"/>
</dbReference>
<name>A0A8J2LHJ1_9HEXA</name>
<proteinExistence type="predicted"/>